<name>A0A8H8WSK9_9HYPH</name>
<accession>A0A8H8WSK9</accession>
<organism evidence="2 3">
    <name type="scientific">Methylobacterium indicum</name>
    <dbReference type="NCBI Taxonomy" id="1775910"/>
    <lineage>
        <taxon>Bacteria</taxon>
        <taxon>Pseudomonadati</taxon>
        <taxon>Pseudomonadota</taxon>
        <taxon>Alphaproteobacteria</taxon>
        <taxon>Hyphomicrobiales</taxon>
        <taxon>Methylobacteriaceae</taxon>
        <taxon>Methylobacterium</taxon>
    </lineage>
</organism>
<dbReference type="EMBL" id="AP024145">
    <property type="protein sequence ID" value="BCM83693.1"/>
    <property type="molecule type" value="Genomic_DNA"/>
</dbReference>
<feature type="transmembrane region" description="Helical" evidence="1">
    <location>
        <begin position="32"/>
        <end position="54"/>
    </location>
</feature>
<keyword evidence="1" id="KW-0472">Membrane</keyword>
<dbReference type="Proteomes" id="UP000663508">
    <property type="component" value="Chromosome"/>
</dbReference>
<gene>
    <name evidence="2" type="ORF">mvi_21540</name>
</gene>
<dbReference type="KEGG" id="mind:mvi_21540"/>
<keyword evidence="1" id="KW-0812">Transmembrane</keyword>
<sequence length="55" mass="5897">MILGDVNVGDVHLGDANLDDVKTRGGTGPHPVWLVVGPWAMFAVVVGGFLARWWP</sequence>
<dbReference type="AlphaFoldDB" id="A0A8H8WSK9"/>
<proteinExistence type="predicted"/>
<reference evidence="2" key="1">
    <citation type="submission" date="2020-11" db="EMBL/GenBank/DDBJ databases">
        <title>Complete genome sequence of a novel pathogenic Methylobacterium strain isolated from rice in Vietnam.</title>
        <authorList>
            <person name="Lai K."/>
            <person name="Okazaki S."/>
            <person name="Higashi K."/>
            <person name="Mori H."/>
            <person name="Toyoda A."/>
            <person name="Kurokawa K."/>
        </authorList>
    </citation>
    <scope>NUCLEOTIDE SEQUENCE</scope>
    <source>
        <strain evidence="2">VL1</strain>
    </source>
</reference>
<keyword evidence="1" id="KW-1133">Transmembrane helix</keyword>
<evidence type="ECO:0000256" key="1">
    <source>
        <dbReference type="SAM" id="Phobius"/>
    </source>
</evidence>
<evidence type="ECO:0000313" key="2">
    <source>
        <dbReference type="EMBL" id="BCM83693.1"/>
    </source>
</evidence>
<evidence type="ECO:0000313" key="3">
    <source>
        <dbReference type="Proteomes" id="UP000663508"/>
    </source>
</evidence>
<protein>
    <submittedName>
        <fullName evidence="2">Uncharacterized protein</fullName>
    </submittedName>
</protein>